<dbReference type="EMBL" id="LAZR01002063">
    <property type="protein sequence ID" value="KKN35106.1"/>
    <property type="molecule type" value="Genomic_DNA"/>
</dbReference>
<dbReference type="AlphaFoldDB" id="A0A0F9SDM4"/>
<reference evidence="1" key="1">
    <citation type="journal article" date="2015" name="Nature">
        <title>Complex archaea that bridge the gap between prokaryotes and eukaryotes.</title>
        <authorList>
            <person name="Spang A."/>
            <person name="Saw J.H."/>
            <person name="Jorgensen S.L."/>
            <person name="Zaremba-Niedzwiedzka K."/>
            <person name="Martijn J."/>
            <person name="Lind A.E."/>
            <person name="van Eijk R."/>
            <person name="Schleper C."/>
            <person name="Guy L."/>
            <person name="Ettema T.J."/>
        </authorList>
    </citation>
    <scope>NUCLEOTIDE SEQUENCE</scope>
</reference>
<proteinExistence type="predicted"/>
<organism evidence="1">
    <name type="scientific">marine sediment metagenome</name>
    <dbReference type="NCBI Taxonomy" id="412755"/>
    <lineage>
        <taxon>unclassified sequences</taxon>
        <taxon>metagenomes</taxon>
        <taxon>ecological metagenomes</taxon>
    </lineage>
</organism>
<evidence type="ECO:0000313" key="1">
    <source>
        <dbReference type="EMBL" id="KKN35106.1"/>
    </source>
</evidence>
<name>A0A0F9SDM4_9ZZZZ</name>
<comment type="caution">
    <text evidence="1">The sequence shown here is derived from an EMBL/GenBank/DDBJ whole genome shotgun (WGS) entry which is preliminary data.</text>
</comment>
<protein>
    <submittedName>
        <fullName evidence="1">Uncharacterized protein</fullName>
    </submittedName>
</protein>
<sequence length="35" mass="4108">MGVKEEEKTHINGTHKSLFRFEFGCRATFIIFGYI</sequence>
<gene>
    <name evidence="1" type="ORF">LCGC14_0787060</name>
</gene>
<accession>A0A0F9SDM4</accession>